<protein>
    <submittedName>
        <fullName evidence="2">Uncharacterized protein</fullName>
    </submittedName>
</protein>
<proteinExistence type="predicted"/>
<evidence type="ECO:0000313" key="3">
    <source>
        <dbReference type="Proteomes" id="UP000004324"/>
    </source>
</evidence>
<dbReference type="EMBL" id="AKVJ01000030">
    <property type="protein sequence ID" value="EIW17526.1"/>
    <property type="molecule type" value="Genomic_DNA"/>
</dbReference>
<reference evidence="2 3" key="1">
    <citation type="journal article" date="2012" name="J. Bacteriol.">
        <title>Draft Genome Sequences for Two Metal-Reducing Pelosinus fermentans Strains Isolated from a Cr(VI)-Contaminated Site and for Type Strain R7.</title>
        <authorList>
            <person name="Brown S.D."/>
            <person name="Podar M."/>
            <person name="Klingeman D.M."/>
            <person name="Johnson C.M."/>
            <person name="Yang Z.K."/>
            <person name="Utturkar S.M."/>
            <person name="Land M.L."/>
            <person name="Mosher J.J."/>
            <person name="Hurt R.A.Jr."/>
            <person name="Phelps T.J."/>
            <person name="Palumbo A.V."/>
            <person name="Arkin A.P."/>
            <person name="Hazen T.C."/>
            <person name="Elias D.A."/>
        </authorList>
    </citation>
    <scope>NUCLEOTIDE SEQUENCE [LARGE SCALE GENOMIC DNA]</scope>
    <source>
        <strain evidence="2 3">B4</strain>
    </source>
</reference>
<feature type="transmembrane region" description="Helical" evidence="1">
    <location>
        <begin position="99"/>
        <end position="116"/>
    </location>
</feature>
<keyword evidence="1" id="KW-0812">Transmembrane</keyword>
<sequence>MYTFLSSTAFLSGCMPIALINLFLNYEKDDNIVFGFSIFFFLITTSSGLYFFRKIKTFYRNDNEKAVILNIKRKDVFVSGAISYYVLPFISFISSGRDGVYILCTLIVLFLIIFTNNRMFLYTPLFDILAYKILECDIKINDKLIHADIIVKDGNQLYFTGENSMRIYKIEEGIFAAERYNEIDE</sequence>
<comment type="caution">
    <text evidence="2">The sequence shown here is derived from an EMBL/GenBank/DDBJ whole genome shotgun (WGS) entry which is preliminary data.</text>
</comment>
<keyword evidence="1" id="KW-1133">Transmembrane helix</keyword>
<feature type="transmembrane region" description="Helical" evidence="1">
    <location>
        <begin position="32"/>
        <end position="52"/>
    </location>
</feature>
<name>I9LB24_9FIRM</name>
<accession>I9LB24</accession>
<dbReference type="AlphaFoldDB" id="I9LB24"/>
<keyword evidence="1" id="KW-0472">Membrane</keyword>
<evidence type="ECO:0000256" key="1">
    <source>
        <dbReference type="SAM" id="Phobius"/>
    </source>
</evidence>
<dbReference type="RefSeq" id="WP_007936006.1">
    <property type="nucleotide sequence ID" value="NZ_AKVJ01000030.1"/>
</dbReference>
<dbReference type="PATRIC" id="fig|1149862.3.peg.3245"/>
<dbReference type="Proteomes" id="UP000004324">
    <property type="component" value="Unassembled WGS sequence"/>
</dbReference>
<keyword evidence="3" id="KW-1185">Reference proteome</keyword>
<gene>
    <name evidence="2" type="ORF">FB4_4275</name>
</gene>
<evidence type="ECO:0000313" key="2">
    <source>
        <dbReference type="EMBL" id="EIW17526.1"/>
    </source>
</evidence>
<feature type="transmembrane region" description="Helical" evidence="1">
    <location>
        <begin position="76"/>
        <end position="93"/>
    </location>
</feature>
<organism evidence="2 3">
    <name type="scientific">Pelosinus fermentans B4</name>
    <dbReference type="NCBI Taxonomy" id="1149862"/>
    <lineage>
        <taxon>Bacteria</taxon>
        <taxon>Bacillati</taxon>
        <taxon>Bacillota</taxon>
        <taxon>Negativicutes</taxon>
        <taxon>Selenomonadales</taxon>
        <taxon>Sporomusaceae</taxon>
        <taxon>Pelosinus</taxon>
    </lineage>
</organism>